<accession>A0ABT9JTB8</accession>
<name>A0ABT9JTB8_9PROT</name>
<dbReference type="Proteomes" id="UP001225906">
    <property type="component" value="Unassembled WGS sequence"/>
</dbReference>
<organism evidence="1 2">
    <name type="scientific">Methylophilus aquaticus</name>
    <dbReference type="NCBI Taxonomy" id="1971610"/>
    <lineage>
        <taxon>Bacteria</taxon>
        <taxon>Pseudomonadati</taxon>
        <taxon>Pseudomonadota</taxon>
        <taxon>Betaproteobacteria</taxon>
        <taxon>Nitrosomonadales</taxon>
        <taxon>Methylophilaceae</taxon>
        <taxon>Methylophilus</taxon>
    </lineage>
</organism>
<protein>
    <submittedName>
        <fullName evidence="1">Uncharacterized protein</fullName>
    </submittedName>
</protein>
<gene>
    <name evidence="1" type="ORF">Q9291_08105</name>
</gene>
<dbReference type="RefSeq" id="WP_306389535.1">
    <property type="nucleotide sequence ID" value="NZ_JAVCAP010000015.1"/>
</dbReference>
<evidence type="ECO:0000313" key="2">
    <source>
        <dbReference type="Proteomes" id="UP001225906"/>
    </source>
</evidence>
<proteinExistence type="predicted"/>
<dbReference type="EMBL" id="JAVCAP010000015">
    <property type="protein sequence ID" value="MDP8567811.1"/>
    <property type="molecule type" value="Genomic_DNA"/>
</dbReference>
<evidence type="ECO:0000313" key="1">
    <source>
        <dbReference type="EMBL" id="MDP8567811.1"/>
    </source>
</evidence>
<comment type="caution">
    <text evidence="1">The sequence shown here is derived from an EMBL/GenBank/DDBJ whole genome shotgun (WGS) entry which is preliminary data.</text>
</comment>
<reference evidence="2" key="1">
    <citation type="journal article" date="2019" name="Int. J. Syst. Evol. Microbiol.">
        <title>The Global Catalogue of Microorganisms (GCM) 10K type strain sequencing project: providing services to taxonomists for standard genome sequencing and annotation.</title>
        <authorList>
            <consortium name="The Broad Institute Genomics Platform"/>
            <consortium name="The Broad Institute Genome Sequencing Center for Infectious Disease"/>
            <person name="Wu L."/>
            <person name="Ma J."/>
        </authorList>
    </citation>
    <scope>NUCLEOTIDE SEQUENCE [LARGE SCALE GENOMIC DNA]</scope>
    <source>
        <strain evidence="2">VKM B-3159</strain>
    </source>
</reference>
<keyword evidence="2" id="KW-1185">Reference proteome</keyword>
<sequence>MILNSLLSDAGLFPYVDGNNLLSEKDQLALEIRRPLSEIRKLDVFFHGVQAEVYWKLLDGENVVRGGPGKLDSVLSDILA</sequence>